<dbReference type="InterPro" id="IPR036388">
    <property type="entry name" value="WH-like_DNA-bd_sf"/>
</dbReference>
<dbReference type="AlphaFoldDB" id="A0A8H2JJ33"/>
<organism evidence="1 2">
    <name type="scientific">Colwellia ponticola</name>
    <dbReference type="NCBI Taxonomy" id="2304625"/>
    <lineage>
        <taxon>Bacteria</taxon>
        <taxon>Pseudomonadati</taxon>
        <taxon>Pseudomonadota</taxon>
        <taxon>Gammaproteobacteria</taxon>
        <taxon>Alteromonadales</taxon>
        <taxon>Colwelliaceae</taxon>
        <taxon>Colwellia</taxon>
    </lineage>
</organism>
<dbReference type="Proteomes" id="UP000307702">
    <property type="component" value="Unassembled WGS sequence"/>
</dbReference>
<evidence type="ECO:0000313" key="1">
    <source>
        <dbReference type="EMBL" id="TMM34744.1"/>
    </source>
</evidence>
<gene>
    <name evidence="1" type="ORF">FCS21_16530</name>
</gene>
<sequence>MQTFLTKVSQKKIKMIHLLLETDRWCSIEELQNELKVSSKSI</sequence>
<feature type="non-terminal residue" evidence="1">
    <location>
        <position position="42"/>
    </location>
</feature>
<dbReference type="Gene3D" id="1.10.10.10">
    <property type="entry name" value="Winged helix-like DNA-binding domain superfamily/Winged helix DNA-binding domain"/>
    <property type="match status" value="1"/>
</dbReference>
<comment type="caution">
    <text evidence="1">The sequence shown here is derived from an EMBL/GenBank/DDBJ whole genome shotgun (WGS) entry which is preliminary data.</text>
</comment>
<name>A0A8H2JJ33_9GAMM</name>
<protein>
    <submittedName>
        <fullName evidence="1">DNA-binding protein</fullName>
    </submittedName>
</protein>
<keyword evidence="1" id="KW-0238">DNA-binding</keyword>
<proteinExistence type="predicted"/>
<keyword evidence="2" id="KW-1185">Reference proteome</keyword>
<evidence type="ECO:0000313" key="2">
    <source>
        <dbReference type="Proteomes" id="UP000307702"/>
    </source>
</evidence>
<dbReference type="GO" id="GO:0003677">
    <property type="term" value="F:DNA binding"/>
    <property type="evidence" value="ECO:0007669"/>
    <property type="project" value="UniProtKB-KW"/>
</dbReference>
<dbReference type="EMBL" id="SZVP01000197">
    <property type="protein sequence ID" value="TMM34744.1"/>
    <property type="molecule type" value="Genomic_DNA"/>
</dbReference>
<reference evidence="1 2" key="1">
    <citation type="submission" date="2019-05" db="EMBL/GenBank/DDBJ databases">
        <title>Colwellia ponticola sp. nov., isolated from seawater.</title>
        <authorList>
            <person name="Yoon J.-H."/>
        </authorList>
    </citation>
    <scope>NUCLEOTIDE SEQUENCE [LARGE SCALE GENOMIC DNA]</scope>
    <source>
        <strain evidence="1 2">OISW-25</strain>
    </source>
</reference>
<accession>A0A8H2JJ33</accession>